<evidence type="ECO:0000259" key="4">
    <source>
        <dbReference type="PROSITE" id="PS50995"/>
    </source>
</evidence>
<protein>
    <recommendedName>
        <fullName evidence="4">HTH marR-type domain-containing protein</fullName>
    </recommendedName>
</protein>
<keyword evidence="3" id="KW-0804">Transcription</keyword>
<gene>
    <name evidence="6" type="ORF">I585_00569</name>
    <name evidence="5" type="ORF">UAI_00638</name>
</gene>
<evidence type="ECO:0000256" key="2">
    <source>
        <dbReference type="ARBA" id="ARBA00023125"/>
    </source>
</evidence>
<evidence type="ECO:0000313" key="8">
    <source>
        <dbReference type="Proteomes" id="UP000014148"/>
    </source>
</evidence>
<evidence type="ECO:0000313" key="5">
    <source>
        <dbReference type="EMBL" id="EOH80600.1"/>
    </source>
</evidence>
<dbReference type="PANTHER" id="PTHR42756:SF1">
    <property type="entry name" value="TRANSCRIPTIONAL REPRESSOR OF EMRAB OPERON"/>
    <property type="match status" value="1"/>
</dbReference>
<dbReference type="eggNOG" id="COG1846">
    <property type="taxonomic scope" value="Bacteria"/>
</dbReference>
<dbReference type="AlphaFoldDB" id="R2RA55"/>
<keyword evidence="1" id="KW-0805">Transcription regulation</keyword>
<dbReference type="PRINTS" id="PR00598">
    <property type="entry name" value="HTHMARR"/>
</dbReference>
<dbReference type="STRING" id="71451.RV07_GL000600"/>
<name>R2RA55_9ENTE</name>
<organism evidence="5 7">
    <name type="scientific">Enterococcus malodoratus ATCC 43197</name>
    <dbReference type="NCBI Taxonomy" id="1158601"/>
    <lineage>
        <taxon>Bacteria</taxon>
        <taxon>Bacillati</taxon>
        <taxon>Bacillota</taxon>
        <taxon>Bacilli</taxon>
        <taxon>Lactobacillales</taxon>
        <taxon>Enterococcaceae</taxon>
        <taxon>Enterococcus</taxon>
    </lineage>
</organism>
<dbReference type="PANTHER" id="PTHR42756">
    <property type="entry name" value="TRANSCRIPTIONAL REGULATOR, MARR"/>
    <property type="match status" value="1"/>
</dbReference>
<dbReference type="GO" id="GO:0003677">
    <property type="term" value="F:DNA binding"/>
    <property type="evidence" value="ECO:0007669"/>
    <property type="project" value="UniProtKB-KW"/>
</dbReference>
<comment type="caution">
    <text evidence="5">The sequence shown here is derived from an EMBL/GenBank/DDBJ whole genome shotgun (WGS) entry which is preliminary data.</text>
</comment>
<dbReference type="Pfam" id="PF12802">
    <property type="entry name" value="MarR_2"/>
    <property type="match status" value="1"/>
</dbReference>
<evidence type="ECO:0000313" key="7">
    <source>
        <dbReference type="Proteomes" id="UP000013783"/>
    </source>
</evidence>
<evidence type="ECO:0000256" key="3">
    <source>
        <dbReference type="ARBA" id="ARBA00023163"/>
    </source>
</evidence>
<dbReference type="EMBL" id="AJAK01000007">
    <property type="protein sequence ID" value="EOH80600.1"/>
    <property type="molecule type" value="Genomic_DNA"/>
</dbReference>
<dbReference type="InterPro" id="IPR000835">
    <property type="entry name" value="HTH_MarR-typ"/>
</dbReference>
<dbReference type="PATRIC" id="fig|1158601.3.peg.619"/>
<dbReference type="Proteomes" id="UP000014148">
    <property type="component" value="Unassembled WGS sequence"/>
</dbReference>
<dbReference type="SUPFAM" id="SSF46785">
    <property type="entry name" value="Winged helix' DNA-binding domain"/>
    <property type="match status" value="1"/>
</dbReference>
<reference evidence="5 7" key="1">
    <citation type="submission" date="2013-02" db="EMBL/GenBank/DDBJ databases">
        <title>The Genome Sequence of Enterococcus malodoratus ATCC_43197.</title>
        <authorList>
            <consortium name="The Broad Institute Genome Sequencing Platform"/>
            <consortium name="The Broad Institute Genome Sequencing Center for Infectious Disease"/>
            <person name="Earl A.M."/>
            <person name="Gilmore M.S."/>
            <person name="Lebreton F."/>
            <person name="Walker B."/>
            <person name="Young S.K."/>
            <person name="Zeng Q."/>
            <person name="Gargeya S."/>
            <person name="Fitzgerald M."/>
            <person name="Haas B."/>
            <person name="Abouelleil A."/>
            <person name="Alvarado L."/>
            <person name="Arachchi H.M."/>
            <person name="Berlin A.M."/>
            <person name="Chapman S.B."/>
            <person name="Dewar J."/>
            <person name="Goldberg J."/>
            <person name="Griggs A."/>
            <person name="Gujja S."/>
            <person name="Hansen M."/>
            <person name="Howarth C."/>
            <person name="Imamovic A."/>
            <person name="Larimer J."/>
            <person name="McCowan C."/>
            <person name="Murphy C."/>
            <person name="Neiman D."/>
            <person name="Pearson M."/>
            <person name="Priest M."/>
            <person name="Roberts A."/>
            <person name="Saif S."/>
            <person name="Shea T."/>
            <person name="Sisk P."/>
            <person name="Sykes S."/>
            <person name="Wortman J."/>
            <person name="Nusbaum C."/>
            <person name="Birren B."/>
        </authorList>
    </citation>
    <scope>NUCLEOTIDE SEQUENCE [LARGE SCALE GENOMIC DNA]</scope>
    <source>
        <strain evidence="5 7">ATCC 43197</strain>
    </source>
</reference>
<keyword evidence="2" id="KW-0238">DNA-binding</keyword>
<dbReference type="GO" id="GO:0003700">
    <property type="term" value="F:DNA-binding transcription factor activity"/>
    <property type="evidence" value="ECO:0007669"/>
    <property type="project" value="InterPro"/>
</dbReference>
<feature type="domain" description="HTH marR-type" evidence="4">
    <location>
        <begin position="5"/>
        <end position="136"/>
    </location>
</feature>
<keyword evidence="8" id="KW-1185">Reference proteome</keyword>
<reference evidence="6 8" key="2">
    <citation type="submission" date="2013-03" db="EMBL/GenBank/DDBJ databases">
        <title>The Genome Sequence of Enterococcus malodoratus ATCC_43197 (PacBio/Illumina hybrid assembly).</title>
        <authorList>
            <consortium name="The Broad Institute Genomics Platform"/>
            <consortium name="The Broad Institute Genome Sequencing Center for Infectious Disease"/>
            <person name="Earl A."/>
            <person name="Russ C."/>
            <person name="Gilmore M."/>
            <person name="Surin D."/>
            <person name="Walker B."/>
            <person name="Young S."/>
            <person name="Zeng Q."/>
            <person name="Gargeya S."/>
            <person name="Fitzgerald M."/>
            <person name="Haas B."/>
            <person name="Abouelleil A."/>
            <person name="Allen A.W."/>
            <person name="Alvarado L."/>
            <person name="Arachchi H.M."/>
            <person name="Berlin A.M."/>
            <person name="Chapman S.B."/>
            <person name="Gainer-Dewar J."/>
            <person name="Goldberg J."/>
            <person name="Griggs A."/>
            <person name="Gujja S."/>
            <person name="Hansen M."/>
            <person name="Howarth C."/>
            <person name="Imamovic A."/>
            <person name="Ireland A."/>
            <person name="Larimer J."/>
            <person name="McCowan C."/>
            <person name="Murphy C."/>
            <person name="Pearson M."/>
            <person name="Poon T.W."/>
            <person name="Priest M."/>
            <person name="Roberts A."/>
            <person name="Saif S."/>
            <person name="Shea T."/>
            <person name="Sisk P."/>
            <person name="Sykes S."/>
            <person name="Wortman J."/>
            <person name="Nusbaum C."/>
            <person name="Birren B."/>
        </authorList>
    </citation>
    <scope>NUCLEOTIDE SEQUENCE [LARGE SCALE GENOMIC DNA]</scope>
    <source>
        <strain evidence="6 8">ATCC 43197</strain>
    </source>
</reference>
<dbReference type="Gene3D" id="1.10.10.10">
    <property type="entry name" value="Winged helix-like DNA-binding domain superfamily/Winged helix DNA-binding domain"/>
    <property type="match status" value="1"/>
</dbReference>
<dbReference type="GeneID" id="79785171"/>
<sequence length="136" mass="15831">MKTNADNLSENLYQAGLMQQKYIETRLKEIGLTTHQARTLNFIANSSGTIQKKLAVYLGKQDATVTNILKTLEKQAYIYREIPADNERQKKLYLTEKGQDLIKEIQQIFRDLENQITSSLEEEEQQQLKQLLKKIQ</sequence>
<evidence type="ECO:0000313" key="6">
    <source>
        <dbReference type="EMBL" id="EOT69109.1"/>
    </source>
</evidence>
<dbReference type="InterPro" id="IPR036390">
    <property type="entry name" value="WH_DNA-bd_sf"/>
</dbReference>
<accession>R2RA55</accession>
<proteinExistence type="predicted"/>
<dbReference type="EMBL" id="ASWA01000002">
    <property type="protein sequence ID" value="EOT69109.1"/>
    <property type="molecule type" value="Genomic_DNA"/>
</dbReference>
<dbReference type="PROSITE" id="PS50995">
    <property type="entry name" value="HTH_MARR_2"/>
    <property type="match status" value="1"/>
</dbReference>
<dbReference type="InterPro" id="IPR036388">
    <property type="entry name" value="WH-like_DNA-bd_sf"/>
</dbReference>
<dbReference type="SMART" id="SM00347">
    <property type="entry name" value="HTH_MARR"/>
    <property type="match status" value="1"/>
</dbReference>
<dbReference type="Proteomes" id="UP000013783">
    <property type="component" value="Unassembled WGS sequence"/>
</dbReference>
<evidence type="ECO:0000256" key="1">
    <source>
        <dbReference type="ARBA" id="ARBA00023015"/>
    </source>
</evidence>
<dbReference type="RefSeq" id="WP_010739520.1">
    <property type="nucleotide sequence ID" value="NZ_KB946249.1"/>
</dbReference>